<protein>
    <submittedName>
        <fullName evidence="1">Uncharacterized protein</fullName>
    </submittedName>
</protein>
<keyword evidence="2" id="KW-1185">Reference proteome</keyword>
<sequence>MMMMMMMPMNPHDNDVSFIFPSRSSTRITDGTTFKSYWAIKIIWRFRYTSYNHSRLFQFNVQEYCHFPFYHTIKCSKCFGKNIYLRFNGEIKDNMVSATQPKEFIMQHYRDLKVYKDQINANVQCNTLLNSPLQKQIARFHYFILCF</sequence>
<evidence type="ECO:0000313" key="1">
    <source>
        <dbReference type="EMBL" id="KAK2563825.1"/>
    </source>
</evidence>
<dbReference type="Proteomes" id="UP001249851">
    <property type="component" value="Unassembled WGS sequence"/>
</dbReference>
<name>A0AAD9V7Q4_ACRCE</name>
<proteinExistence type="predicted"/>
<dbReference type="AlphaFoldDB" id="A0AAD9V7Q4"/>
<organism evidence="1 2">
    <name type="scientific">Acropora cervicornis</name>
    <name type="common">Staghorn coral</name>
    <dbReference type="NCBI Taxonomy" id="6130"/>
    <lineage>
        <taxon>Eukaryota</taxon>
        <taxon>Metazoa</taxon>
        <taxon>Cnidaria</taxon>
        <taxon>Anthozoa</taxon>
        <taxon>Hexacorallia</taxon>
        <taxon>Scleractinia</taxon>
        <taxon>Astrocoeniina</taxon>
        <taxon>Acroporidae</taxon>
        <taxon>Acropora</taxon>
    </lineage>
</organism>
<comment type="caution">
    <text evidence="1">The sequence shown here is derived from an EMBL/GenBank/DDBJ whole genome shotgun (WGS) entry which is preliminary data.</text>
</comment>
<reference evidence="1" key="1">
    <citation type="journal article" date="2023" name="G3 (Bethesda)">
        <title>Whole genome assembly and annotation of the endangered Caribbean coral Acropora cervicornis.</title>
        <authorList>
            <person name="Selwyn J.D."/>
            <person name="Vollmer S.V."/>
        </authorList>
    </citation>
    <scope>NUCLEOTIDE SEQUENCE</scope>
    <source>
        <strain evidence="1">K2</strain>
    </source>
</reference>
<accession>A0AAD9V7Q4</accession>
<dbReference type="EMBL" id="JARQWQ010000024">
    <property type="protein sequence ID" value="KAK2563825.1"/>
    <property type="molecule type" value="Genomic_DNA"/>
</dbReference>
<evidence type="ECO:0000313" key="2">
    <source>
        <dbReference type="Proteomes" id="UP001249851"/>
    </source>
</evidence>
<gene>
    <name evidence="1" type="ORF">P5673_012829</name>
</gene>
<reference evidence="1" key="2">
    <citation type="journal article" date="2023" name="Science">
        <title>Genomic signatures of disease resistance in endangered staghorn corals.</title>
        <authorList>
            <person name="Vollmer S.V."/>
            <person name="Selwyn J.D."/>
            <person name="Despard B.A."/>
            <person name="Roesel C.L."/>
        </authorList>
    </citation>
    <scope>NUCLEOTIDE SEQUENCE</scope>
    <source>
        <strain evidence="1">K2</strain>
    </source>
</reference>